<evidence type="ECO:0000313" key="7">
    <source>
        <dbReference type="Proteomes" id="UP000501421"/>
    </source>
</evidence>
<comment type="cofactor">
    <cofactor evidence="4">
        <name>a divalent metal cation</name>
        <dbReference type="ChEBI" id="CHEBI:60240"/>
    </cofactor>
</comment>
<protein>
    <recommendedName>
        <fullName evidence="4">Phosphoesterase</fullName>
        <ecNumber evidence="4">3.1.4.-</ecNumber>
    </recommendedName>
</protein>
<evidence type="ECO:0000256" key="2">
    <source>
        <dbReference type="ARBA" id="ARBA00022723"/>
    </source>
</evidence>
<comment type="similarity">
    <text evidence="1 4">Belongs to the metallophosphoesterase superfamily. YfcE family.</text>
</comment>
<dbReference type="RefSeq" id="WP_061912438.1">
    <property type="nucleotide sequence ID" value="NZ_AP022557.1"/>
</dbReference>
<dbReference type="Proteomes" id="UP000501421">
    <property type="component" value="Chromosome"/>
</dbReference>
<dbReference type="InterPro" id="IPR020935">
    <property type="entry name" value="PdiEstase_YfcE_CS"/>
</dbReference>
<dbReference type="InterPro" id="IPR041802">
    <property type="entry name" value="MPP_YfcE"/>
</dbReference>
<dbReference type="PROSITE" id="PS01269">
    <property type="entry name" value="UPF0025"/>
    <property type="match status" value="1"/>
</dbReference>
<dbReference type="EMBL" id="AP022557">
    <property type="protein sequence ID" value="BBW95374.1"/>
    <property type="molecule type" value="Genomic_DNA"/>
</dbReference>
<organism evidence="6 7">
    <name type="scientific">Geobacillus subterraneus</name>
    <dbReference type="NCBI Taxonomy" id="129338"/>
    <lineage>
        <taxon>Bacteria</taxon>
        <taxon>Bacillati</taxon>
        <taxon>Bacillota</taxon>
        <taxon>Bacilli</taxon>
        <taxon>Bacillales</taxon>
        <taxon>Anoxybacillaceae</taxon>
        <taxon>Geobacillus</taxon>
    </lineage>
</organism>
<evidence type="ECO:0000313" key="6">
    <source>
        <dbReference type="EMBL" id="BBW95374.1"/>
    </source>
</evidence>
<evidence type="ECO:0000256" key="3">
    <source>
        <dbReference type="ARBA" id="ARBA00022801"/>
    </source>
</evidence>
<dbReference type="EC" id="3.1.4.-" evidence="4"/>
<dbReference type="InterPro" id="IPR029052">
    <property type="entry name" value="Metallo-depent_PP-like"/>
</dbReference>
<keyword evidence="2 4" id="KW-0479">Metal-binding</keyword>
<dbReference type="AlphaFoldDB" id="A0A679FRH9"/>
<dbReference type="PANTHER" id="PTHR11124">
    <property type="entry name" value="VACUOLAR SORTING PROTEIN VPS29"/>
    <property type="match status" value="1"/>
</dbReference>
<dbReference type="NCBIfam" id="TIGR00040">
    <property type="entry name" value="yfcE"/>
    <property type="match status" value="1"/>
</dbReference>
<dbReference type="CDD" id="cd00841">
    <property type="entry name" value="MPP_YfcE"/>
    <property type="match status" value="1"/>
</dbReference>
<feature type="domain" description="Calcineurin-like phosphoesterase" evidence="5">
    <location>
        <begin position="1"/>
        <end position="143"/>
    </location>
</feature>
<dbReference type="InterPro" id="IPR000979">
    <property type="entry name" value="Phosphodiesterase_MJ0936/Vps29"/>
</dbReference>
<sequence>MKAIIVSDSHGLTDELAQIAARHRHEADMFIHCGDSELAAEAEEIAPFAVVRGNCDWAAFPNERMVEAAGIRFLITHGHLYGVKTSLSRLSDRAEEAGADVICFGHSHLAGVEKMGGRLFINPGSIALPRGRTEKTYAVLSIDGGRAHVQFYDVSGRPIAEMERTVSLERT</sequence>
<gene>
    <name evidence="6" type="primary">ysnB</name>
    <name evidence="6" type="ORF">GsuE55_02070</name>
</gene>
<name>A0A679FRH9_9BACL</name>
<dbReference type="SUPFAM" id="SSF56300">
    <property type="entry name" value="Metallo-dependent phosphatases"/>
    <property type="match status" value="1"/>
</dbReference>
<evidence type="ECO:0000259" key="5">
    <source>
        <dbReference type="Pfam" id="PF12850"/>
    </source>
</evidence>
<evidence type="ECO:0000256" key="1">
    <source>
        <dbReference type="ARBA" id="ARBA00008950"/>
    </source>
</evidence>
<dbReference type="Pfam" id="PF12850">
    <property type="entry name" value="Metallophos_2"/>
    <property type="match status" value="1"/>
</dbReference>
<evidence type="ECO:0000256" key="4">
    <source>
        <dbReference type="RuleBase" id="RU362039"/>
    </source>
</evidence>
<keyword evidence="3" id="KW-0378">Hydrolase</keyword>
<dbReference type="InterPro" id="IPR024654">
    <property type="entry name" value="Calcineurin-like_PHP_lpxH"/>
</dbReference>
<keyword evidence="7" id="KW-1185">Reference proteome</keyword>
<proteinExistence type="inferred from homology"/>
<reference evidence="7" key="1">
    <citation type="journal article" date="2020" name="Microbiol. Resour. Announc.">
        <title>Complete Genome Sequence of Geobacillus sp. Strain E55-1, Isolated from Mine Geyser in Japan.</title>
        <authorList>
            <person name="Miyazaki K."/>
            <person name="Hase E."/>
            <person name="Tokito N."/>
        </authorList>
    </citation>
    <scope>NUCLEOTIDE SEQUENCE [LARGE SCALE GENOMIC DNA]</scope>
    <source>
        <strain evidence="7">E55-1</strain>
    </source>
</reference>
<dbReference type="GO" id="GO:0016787">
    <property type="term" value="F:hydrolase activity"/>
    <property type="evidence" value="ECO:0007669"/>
    <property type="project" value="UniProtKB-UniRule"/>
</dbReference>
<accession>A0A679FRH9</accession>
<dbReference type="Gene3D" id="3.60.21.10">
    <property type="match status" value="1"/>
</dbReference>
<dbReference type="GO" id="GO:0046872">
    <property type="term" value="F:metal ion binding"/>
    <property type="evidence" value="ECO:0007669"/>
    <property type="project" value="UniProtKB-KW"/>
</dbReference>